<evidence type="ECO:0000313" key="8">
    <source>
        <dbReference type="Proteomes" id="UP000567179"/>
    </source>
</evidence>
<keyword evidence="4" id="KW-0645">Protease</keyword>
<dbReference type="EMBL" id="JAACJJ010000058">
    <property type="protein sequence ID" value="KAF5309822.1"/>
    <property type="molecule type" value="Genomic_DNA"/>
</dbReference>
<dbReference type="PANTHER" id="PTHR47966">
    <property type="entry name" value="BETA-SITE APP-CLEAVING ENZYME, ISOFORM A-RELATED"/>
    <property type="match status" value="1"/>
</dbReference>
<evidence type="ECO:0000256" key="1">
    <source>
        <dbReference type="ARBA" id="ARBA00007447"/>
    </source>
</evidence>
<dbReference type="Proteomes" id="UP000567179">
    <property type="component" value="Unassembled WGS sequence"/>
</dbReference>
<keyword evidence="4" id="KW-0378">Hydrolase</keyword>
<dbReference type="OrthoDB" id="3089at2759"/>
<dbReference type="PANTHER" id="PTHR47966:SF51">
    <property type="entry name" value="BETA-SITE APP-CLEAVING ENZYME, ISOFORM A-RELATED"/>
    <property type="match status" value="1"/>
</dbReference>
<protein>
    <recommendedName>
        <fullName evidence="6">Peptidase A1 domain-containing protein</fullName>
    </recommendedName>
</protein>
<keyword evidence="3" id="KW-1015">Disulfide bond</keyword>
<dbReference type="CDD" id="cd05471">
    <property type="entry name" value="pepsin_like"/>
    <property type="match status" value="1"/>
</dbReference>
<dbReference type="Gene3D" id="2.40.70.10">
    <property type="entry name" value="Acid Proteases"/>
    <property type="match status" value="2"/>
</dbReference>
<dbReference type="PRINTS" id="PR00792">
    <property type="entry name" value="PEPSIN"/>
</dbReference>
<evidence type="ECO:0000256" key="5">
    <source>
        <dbReference type="SAM" id="SignalP"/>
    </source>
</evidence>
<dbReference type="PROSITE" id="PS51767">
    <property type="entry name" value="PEPTIDASE_A1"/>
    <property type="match status" value="1"/>
</dbReference>
<feature type="signal peptide" evidence="5">
    <location>
        <begin position="1"/>
        <end position="20"/>
    </location>
</feature>
<accession>A0A8H5ERK4</accession>
<keyword evidence="8" id="KW-1185">Reference proteome</keyword>
<organism evidence="7 8">
    <name type="scientific">Psilocybe cf. subviscida</name>
    <dbReference type="NCBI Taxonomy" id="2480587"/>
    <lineage>
        <taxon>Eukaryota</taxon>
        <taxon>Fungi</taxon>
        <taxon>Dikarya</taxon>
        <taxon>Basidiomycota</taxon>
        <taxon>Agaricomycotina</taxon>
        <taxon>Agaricomycetes</taxon>
        <taxon>Agaricomycetidae</taxon>
        <taxon>Agaricales</taxon>
        <taxon>Agaricineae</taxon>
        <taxon>Strophariaceae</taxon>
        <taxon>Psilocybe</taxon>
    </lineage>
</organism>
<dbReference type="InterPro" id="IPR001461">
    <property type="entry name" value="Aspartic_peptidase_A1"/>
</dbReference>
<dbReference type="InterPro" id="IPR021109">
    <property type="entry name" value="Peptidase_aspartic_dom_sf"/>
</dbReference>
<dbReference type="InterPro" id="IPR001969">
    <property type="entry name" value="Aspartic_peptidase_AS"/>
</dbReference>
<evidence type="ECO:0000256" key="3">
    <source>
        <dbReference type="PIRSR" id="PIRSR601461-2"/>
    </source>
</evidence>
<feature type="domain" description="Peptidase A1" evidence="6">
    <location>
        <begin position="78"/>
        <end position="506"/>
    </location>
</feature>
<name>A0A8H5ERK4_9AGAR</name>
<dbReference type="SUPFAM" id="SSF50630">
    <property type="entry name" value="Acid proteases"/>
    <property type="match status" value="1"/>
</dbReference>
<comment type="similarity">
    <text evidence="1 4">Belongs to the peptidase A1 family.</text>
</comment>
<keyword evidence="5" id="KW-0732">Signal</keyword>
<feature type="chain" id="PRO_5034765883" description="Peptidase A1 domain-containing protein" evidence="5">
    <location>
        <begin position="21"/>
        <end position="596"/>
    </location>
</feature>
<gene>
    <name evidence="7" type="ORF">D9619_010300</name>
</gene>
<evidence type="ECO:0000313" key="7">
    <source>
        <dbReference type="EMBL" id="KAF5309822.1"/>
    </source>
</evidence>
<evidence type="ECO:0000259" key="6">
    <source>
        <dbReference type="PROSITE" id="PS51767"/>
    </source>
</evidence>
<dbReference type="InterPro" id="IPR033121">
    <property type="entry name" value="PEPTIDASE_A1"/>
</dbReference>
<dbReference type="InterPro" id="IPR034164">
    <property type="entry name" value="Pepsin-like_dom"/>
</dbReference>
<comment type="caution">
    <text evidence="7">The sequence shown here is derived from an EMBL/GenBank/DDBJ whole genome shotgun (WGS) entry which is preliminary data.</text>
</comment>
<keyword evidence="2 4" id="KW-0064">Aspartyl protease</keyword>
<dbReference type="PROSITE" id="PS00141">
    <property type="entry name" value="ASP_PROTEASE"/>
    <property type="match status" value="1"/>
</dbReference>
<reference evidence="7 8" key="1">
    <citation type="journal article" date="2020" name="ISME J.">
        <title>Uncovering the hidden diversity of litter-decomposition mechanisms in mushroom-forming fungi.</title>
        <authorList>
            <person name="Floudas D."/>
            <person name="Bentzer J."/>
            <person name="Ahren D."/>
            <person name="Johansson T."/>
            <person name="Persson P."/>
            <person name="Tunlid A."/>
        </authorList>
    </citation>
    <scope>NUCLEOTIDE SEQUENCE [LARGE SCALE GENOMIC DNA]</scope>
    <source>
        <strain evidence="7 8">CBS 101986</strain>
    </source>
</reference>
<sequence length="596" mass="63185">MHIHFFYLVATALGITSTLAIEPELSLDGIARRYTKRTPGGLHLPLLRQEPTSGNALARRQSAVAGAVGLGDYADVAYLVLTAIGSVTVPFVLDTGSSDLWVESDACTEGCTTGDRVYPQASFQYANIDVKMQYGDSATGTFASGKVGDDTVTLAGLGLQDQYFAAINRTNTSVTDVGAAGIFGLGFPINSVIWNEVFVAQYGADPSPAGRRDVEGSKSGVVDVRPNVKFGSPFPHAGTFFRRTPFPQLPGLLGERVSRFTARDQSSILAEAFASYKTFGPFISRLVALDRLALPMFSVTLQRDTIDVGGNLGVLSLGELPGGVQSENFTWVPLRAYSPDEGGLPAPSDSPDEQYPITWEVFLDAVYFDGQKLPESKLADSSIKLSTLVDTGNSLIRGPKDVVQEILRRIPGITRDGVFACAEPHTLTFEIGGRMFDVDPRDFISQAYQNNVDDCIANLVSTDPPHVGGYQFSWSLGIPFLKGVVSTYYYGNLTHPSRDQPKMGFFSTVPRDAGELLKKAVGAAAAADRNFPAISETAPAGTIAPTGSGGLAQATRTGTSSVDINGAAPGFSIPGLGVWSCTALTIALSAGVFCGL</sequence>
<feature type="disulfide bond" evidence="3">
    <location>
        <begin position="107"/>
        <end position="111"/>
    </location>
</feature>
<dbReference type="GO" id="GO:0006508">
    <property type="term" value="P:proteolysis"/>
    <property type="evidence" value="ECO:0007669"/>
    <property type="project" value="UniProtKB-KW"/>
</dbReference>
<evidence type="ECO:0000256" key="4">
    <source>
        <dbReference type="RuleBase" id="RU000454"/>
    </source>
</evidence>
<dbReference type="GO" id="GO:0004190">
    <property type="term" value="F:aspartic-type endopeptidase activity"/>
    <property type="evidence" value="ECO:0007669"/>
    <property type="project" value="UniProtKB-KW"/>
</dbReference>
<proteinExistence type="inferred from homology"/>
<evidence type="ECO:0000256" key="2">
    <source>
        <dbReference type="ARBA" id="ARBA00022750"/>
    </source>
</evidence>
<dbReference type="AlphaFoldDB" id="A0A8H5ERK4"/>
<dbReference type="Pfam" id="PF00026">
    <property type="entry name" value="Asp"/>
    <property type="match status" value="2"/>
</dbReference>